<protein>
    <submittedName>
        <fullName evidence="10">Sugar ABC transporter permease</fullName>
    </submittedName>
</protein>
<evidence type="ECO:0000313" key="10">
    <source>
        <dbReference type="EMBL" id="GAA3796328.1"/>
    </source>
</evidence>
<dbReference type="Gene3D" id="1.10.3720.10">
    <property type="entry name" value="MetI-like"/>
    <property type="match status" value="1"/>
</dbReference>
<feature type="transmembrane region" description="Helical" evidence="7">
    <location>
        <begin position="280"/>
        <end position="302"/>
    </location>
</feature>
<organism evidence="10 11">
    <name type="scientific">Sphaerisporangium flaviroseum</name>
    <dbReference type="NCBI Taxonomy" id="509199"/>
    <lineage>
        <taxon>Bacteria</taxon>
        <taxon>Bacillati</taxon>
        <taxon>Actinomycetota</taxon>
        <taxon>Actinomycetes</taxon>
        <taxon>Streptosporangiales</taxon>
        <taxon>Streptosporangiaceae</taxon>
        <taxon>Sphaerisporangium</taxon>
    </lineage>
</organism>
<evidence type="ECO:0000313" key="11">
    <source>
        <dbReference type="Proteomes" id="UP001500888"/>
    </source>
</evidence>
<dbReference type="PANTHER" id="PTHR43005">
    <property type="entry name" value="BLR7065 PROTEIN"/>
    <property type="match status" value="1"/>
</dbReference>
<dbReference type="RefSeq" id="WP_344935848.1">
    <property type="nucleotide sequence ID" value="NZ_BAAAZR010000002.1"/>
</dbReference>
<evidence type="ECO:0000256" key="7">
    <source>
        <dbReference type="RuleBase" id="RU363032"/>
    </source>
</evidence>
<keyword evidence="3" id="KW-1003">Cell membrane</keyword>
<evidence type="ECO:0000256" key="5">
    <source>
        <dbReference type="ARBA" id="ARBA00022989"/>
    </source>
</evidence>
<keyword evidence="11" id="KW-1185">Reference proteome</keyword>
<accession>A0ABP7HIY4</accession>
<keyword evidence="4 7" id="KW-0812">Transmembrane</keyword>
<dbReference type="PANTHER" id="PTHR43005:SF1">
    <property type="entry name" value="SPERMIDINE_PUTRESCINE TRANSPORT SYSTEM PERMEASE PROTEIN"/>
    <property type="match status" value="1"/>
</dbReference>
<keyword evidence="6 7" id="KW-0472">Membrane</keyword>
<dbReference type="InterPro" id="IPR000515">
    <property type="entry name" value="MetI-like"/>
</dbReference>
<dbReference type="EMBL" id="BAAAZR010000002">
    <property type="protein sequence ID" value="GAA3796328.1"/>
    <property type="molecule type" value="Genomic_DNA"/>
</dbReference>
<evidence type="ECO:0000259" key="9">
    <source>
        <dbReference type="PROSITE" id="PS50928"/>
    </source>
</evidence>
<comment type="similarity">
    <text evidence="7">Belongs to the binding-protein-dependent transport system permease family.</text>
</comment>
<evidence type="ECO:0000256" key="1">
    <source>
        <dbReference type="ARBA" id="ARBA00004651"/>
    </source>
</evidence>
<evidence type="ECO:0000256" key="3">
    <source>
        <dbReference type="ARBA" id="ARBA00022475"/>
    </source>
</evidence>
<comment type="subcellular location">
    <subcellularLocation>
        <location evidence="1 7">Cell membrane</location>
        <topology evidence="1 7">Multi-pass membrane protein</topology>
    </subcellularLocation>
</comment>
<sequence length="309" mass="33257">MTVSTATPPRLAGSPQEGEPRRRVGTTLRWLLPLGPALILLVIFMAGPILWSVYIAFTNETLTGAASVNSRFIGVDNFVKMFGDEAFRNSFLLTFIFVIGSAVIGQNTLGLILALLQRGRARAVRSVVNGVVIAAWVVPEVVAAACWYSFLSEEGTLNGLLGGLGLSQDWLFTAPMLAIILANVWRGTAFSMLVYSAALSDVPADLLEAASVDGASTWRRLVHITLPLIRRSILSNLMLITLQTLASFGLIYALTGGGPGTASQTTPLYMYEQAFRYFEIGYGSAMALVMLVIGAAFSLVYLRLIKVDA</sequence>
<feature type="transmembrane region" description="Helical" evidence="7">
    <location>
        <begin position="233"/>
        <end position="254"/>
    </location>
</feature>
<gene>
    <name evidence="10" type="ORF">GCM10022226_14540</name>
</gene>
<feature type="transmembrane region" description="Helical" evidence="7">
    <location>
        <begin position="170"/>
        <end position="186"/>
    </location>
</feature>
<reference evidence="11" key="1">
    <citation type="journal article" date="2019" name="Int. J. Syst. Evol. Microbiol.">
        <title>The Global Catalogue of Microorganisms (GCM) 10K type strain sequencing project: providing services to taxonomists for standard genome sequencing and annotation.</title>
        <authorList>
            <consortium name="The Broad Institute Genomics Platform"/>
            <consortium name="The Broad Institute Genome Sequencing Center for Infectious Disease"/>
            <person name="Wu L."/>
            <person name="Ma J."/>
        </authorList>
    </citation>
    <scope>NUCLEOTIDE SEQUENCE [LARGE SCALE GENOMIC DNA]</scope>
    <source>
        <strain evidence="11">JCM 16908</strain>
    </source>
</reference>
<dbReference type="Pfam" id="PF00528">
    <property type="entry name" value="BPD_transp_1"/>
    <property type="match status" value="1"/>
</dbReference>
<proteinExistence type="inferred from homology"/>
<feature type="transmembrane region" description="Helical" evidence="7">
    <location>
        <begin position="30"/>
        <end position="57"/>
    </location>
</feature>
<dbReference type="InterPro" id="IPR035906">
    <property type="entry name" value="MetI-like_sf"/>
</dbReference>
<evidence type="ECO:0000256" key="8">
    <source>
        <dbReference type="SAM" id="MobiDB-lite"/>
    </source>
</evidence>
<dbReference type="SUPFAM" id="SSF161098">
    <property type="entry name" value="MetI-like"/>
    <property type="match status" value="1"/>
</dbReference>
<feature type="transmembrane region" description="Helical" evidence="7">
    <location>
        <begin position="128"/>
        <end position="150"/>
    </location>
</feature>
<keyword evidence="5 7" id="KW-1133">Transmembrane helix</keyword>
<evidence type="ECO:0000256" key="4">
    <source>
        <dbReference type="ARBA" id="ARBA00022692"/>
    </source>
</evidence>
<name>A0ABP7HIY4_9ACTN</name>
<evidence type="ECO:0000256" key="6">
    <source>
        <dbReference type="ARBA" id="ARBA00023136"/>
    </source>
</evidence>
<dbReference type="PROSITE" id="PS50928">
    <property type="entry name" value="ABC_TM1"/>
    <property type="match status" value="1"/>
</dbReference>
<evidence type="ECO:0000256" key="2">
    <source>
        <dbReference type="ARBA" id="ARBA00022448"/>
    </source>
</evidence>
<dbReference type="CDD" id="cd06261">
    <property type="entry name" value="TM_PBP2"/>
    <property type="match status" value="1"/>
</dbReference>
<comment type="caution">
    <text evidence="10">The sequence shown here is derived from an EMBL/GenBank/DDBJ whole genome shotgun (WGS) entry which is preliminary data.</text>
</comment>
<feature type="region of interest" description="Disordered" evidence="8">
    <location>
        <begin position="1"/>
        <end position="21"/>
    </location>
</feature>
<dbReference type="SUPFAM" id="SSF160964">
    <property type="entry name" value="MalF N-terminal region-like"/>
    <property type="match status" value="1"/>
</dbReference>
<keyword evidence="2 7" id="KW-0813">Transport</keyword>
<feature type="transmembrane region" description="Helical" evidence="7">
    <location>
        <begin position="91"/>
        <end position="116"/>
    </location>
</feature>
<feature type="domain" description="ABC transmembrane type-1" evidence="9">
    <location>
        <begin position="92"/>
        <end position="301"/>
    </location>
</feature>
<dbReference type="Proteomes" id="UP001500888">
    <property type="component" value="Unassembled WGS sequence"/>
</dbReference>